<evidence type="ECO:0000313" key="2">
    <source>
        <dbReference type="Proteomes" id="UP001152622"/>
    </source>
</evidence>
<dbReference type="Proteomes" id="UP001152622">
    <property type="component" value="Chromosome 1"/>
</dbReference>
<organism evidence="1 2">
    <name type="scientific">Synaphobranchus kaupii</name>
    <name type="common">Kaup's arrowtooth eel</name>
    <dbReference type="NCBI Taxonomy" id="118154"/>
    <lineage>
        <taxon>Eukaryota</taxon>
        <taxon>Metazoa</taxon>
        <taxon>Chordata</taxon>
        <taxon>Craniata</taxon>
        <taxon>Vertebrata</taxon>
        <taxon>Euteleostomi</taxon>
        <taxon>Actinopterygii</taxon>
        <taxon>Neopterygii</taxon>
        <taxon>Teleostei</taxon>
        <taxon>Anguilliformes</taxon>
        <taxon>Synaphobranchidae</taxon>
        <taxon>Synaphobranchus</taxon>
    </lineage>
</organism>
<reference evidence="1" key="1">
    <citation type="journal article" date="2023" name="Science">
        <title>Genome structures resolve the early diversification of teleost fishes.</title>
        <authorList>
            <person name="Parey E."/>
            <person name="Louis A."/>
            <person name="Montfort J."/>
            <person name="Bouchez O."/>
            <person name="Roques C."/>
            <person name="Iampietro C."/>
            <person name="Lluch J."/>
            <person name="Castinel A."/>
            <person name="Donnadieu C."/>
            <person name="Desvignes T."/>
            <person name="Floi Bucao C."/>
            <person name="Jouanno E."/>
            <person name="Wen M."/>
            <person name="Mejri S."/>
            <person name="Dirks R."/>
            <person name="Jansen H."/>
            <person name="Henkel C."/>
            <person name="Chen W.J."/>
            <person name="Zahm M."/>
            <person name="Cabau C."/>
            <person name="Klopp C."/>
            <person name="Thompson A.W."/>
            <person name="Robinson-Rechavi M."/>
            <person name="Braasch I."/>
            <person name="Lecointre G."/>
            <person name="Bobe J."/>
            <person name="Postlethwait J.H."/>
            <person name="Berthelot C."/>
            <person name="Roest Crollius H."/>
            <person name="Guiguen Y."/>
        </authorList>
    </citation>
    <scope>NUCLEOTIDE SEQUENCE</scope>
    <source>
        <strain evidence="1">WJC10195</strain>
    </source>
</reference>
<dbReference type="AlphaFoldDB" id="A0A9Q1JEE9"/>
<gene>
    <name evidence="1" type="ORF">SKAU_G00025880</name>
</gene>
<keyword evidence="2" id="KW-1185">Reference proteome</keyword>
<proteinExistence type="predicted"/>
<dbReference type="Gene3D" id="3.30.420.10">
    <property type="entry name" value="Ribonuclease H-like superfamily/Ribonuclease H"/>
    <property type="match status" value="2"/>
</dbReference>
<comment type="caution">
    <text evidence="1">The sequence shown here is derived from an EMBL/GenBank/DDBJ whole genome shotgun (WGS) entry which is preliminary data.</text>
</comment>
<dbReference type="EMBL" id="JAINUF010000001">
    <property type="protein sequence ID" value="KAJ8381810.1"/>
    <property type="molecule type" value="Genomic_DNA"/>
</dbReference>
<accession>A0A9Q1JEE9</accession>
<dbReference type="PANTHER" id="PTHR37984">
    <property type="entry name" value="PROTEIN CBG26694"/>
    <property type="match status" value="1"/>
</dbReference>
<dbReference type="SUPFAM" id="SSF53098">
    <property type="entry name" value="Ribonuclease H-like"/>
    <property type="match status" value="1"/>
</dbReference>
<dbReference type="InterPro" id="IPR036397">
    <property type="entry name" value="RNaseH_sf"/>
</dbReference>
<dbReference type="OrthoDB" id="413122at2759"/>
<evidence type="ECO:0000313" key="1">
    <source>
        <dbReference type="EMBL" id="KAJ8381810.1"/>
    </source>
</evidence>
<dbReference type="GO" id="GO:0003676">
    <property type="term" value="F:nucleic acid binding"/>
    <property type="evidence" value="ECO:0007669"/>
    <property type="project" value="InterPro"/>
</dbReference>
<dbReference type="InterPro" id="IPR012337">
    <property type="entry name" value="RNaseH-like_sf"/>
</dbReference>
<protein>
    <recommendedName>
        <fullName evidence="3">Integrase catalytic domain-containing protein</fullName>
    </recommendedName>
</protein>
<dbReference type="InterPro" id="IPR050951">
    <property type="entry name" value="Retrovirus_Pol_polyprotein"/>
</dbReference>
<name>A0A9Q1JEE9_SYNKA</name>
<evidence type="ECO:0008006" key="3">
    <source>
        <dbReference type="Google" id="ProtNLM"/>
    </source>
</evidence>
<dbReference type="PANTHER" id="PTHR37984:SF5">
    <property type="entry name" value="PROTEIN NYNRIN-LIKE"/>
    <property type="match status" value="1"/>
</dbReference>
<sequence>MAGVDLIGPFKASSKGNRYCLTATDLFTKWVEAIPIKEKTAVATSQALMDMFYTHGAPEVENFGVKHRIMSAYHPQTNGLDERTNQTLKRAIGKTLDGHQERLREIFLRWKLPILMRMMWRSTFRQGLRKTERLLTRCVDK</sequence>